<evidence type="ECO:0000256" key="4">
    <source>
        <dbReference type="ARBA" id="ARBA00022714"/>
    </source>
</evidence>
<evidence type="ECO:0000256" key="6">
    <source>
        <dbReference type="ARBA" id="ARBA00022842"/>
    </source>
</evidence>
<evidence type="ECO:0000256" key="11">
    <source>
        <dbReference type="ARBA" id="ARBA00029304"/>
    </source>
</evidence>
<dbReference type="Gene3D" id="3.50.30.80">
    <property type="entry name" value="IlvD/EDD C-terminal domain-like"/>
    <property type="match status" value="1"/>
</dbReference>
<evidence type="ECO:0000259" key="17">
    <source>
        <dbReference type="Pfam" id="PF00920"/>
    </source>
</evidence>
<dbReference type="Proteomes" id="UP001500432">
    <property type="component" value="Unassembled WGS sequence"/>
</dbReference>
<feature type="binding site" evidence="15">
    <location>
        <position position="138"/>
    </location>
    <ligand>
        <name>Mg(2+)</name>
        <dbReference type="ChEBI" id="CHEBI:18420"/>
    </ligand>
</feature>
<dbReference type="PROSITE" id="PS00886">
    <property type="entry name" value="ILVD_EDD_1"/>
    <property type="match status" value="1"/>
</dbReference>
<dbReference type="SUPFAM" id="SSF52016">
    <property type="entry name" value="LeuD/IlvD-like"/>
    <property type="match status" value="1"/>
</dbReference>
<comment type="function">
    <text evidence="15">Functions in the biosynthesis of branched-chain amino acids. Catalyzes the dehydration of (2R,3R)-2,3-dihydroxy-3-methylpentanoate (2,3-dihydroxy-3-methylvalerate) into 2-oxo-3-methylpentanoate (2-oxo-3-methylvalerate) and of (2R)-2,3-dihydroxy-3-methylbutanoate (2,3-dihydroxyisovalerate) into 2-oxo-3-methylbutanoate (2-oxoisovalerate), the penultimate precursor to L-isoleucine and L-valine, respectively.</text>
</comment>
<keyword evidence="4 15" id="KW-0001">2Fe-2S</keyword>
<evidence type="ECO:0000256" key="3">
    <source>
        <dbReference type="ARBA" id="ARBA00022605"/>
    </source>
</evidence>
<evidence type="ECO:0000256" key="9">
    <source>
        <dbReference type="ARBA" id="ARBA00023239"/>
    </source>
</evidence>
<feature type="binding site" evidence="15">
    <location>
        <position position="96"/>
    </location>
    <ligand>
        <name>Mg(2+)</name>
        <dbReference type="ChEBI" id="CHEBI:18420"/>
    </ligand>
</feature>
<dbReference type="HAMAP" id="MF_00012">
    <property type="entry name" value="IlvD"/>
    <property type="match status" value="1"/>
</dbReference>
<reference evidence="19 20" key="1">
    <citation type="journal article" date="2019" name="Int. J. Syst. Evol. Microbiol.">
        <title>The Global Catalogue of Microorganisms (GCM) 10K type strain sequencing project: providing services to taxonomists for standard genome sequencing and annotation.</title>
        <authorList>
            <consortium name="The Broad Institute Genomics Platform"/>
            <consortium name="The Broad Institute Genome Sequencing Center for Infectious Disease"/>
            <person name="Wu L."/>
            <person name="Ma J."/>
        </authorList>
    </citation>
    <scope>NUCLEOTIDE SEQUENCE [LARGE SCALE GENOMIC DNA]</scope>
    <source>
        <strain evidence="19 20">JCM 16034</strain>
    </source>
</reference>
<evidence type="ECO:0000256" key="16">
    <source>
        <dbReference type="SAM" id="MobiDB-lite"/>
    </source>
</evidence>
<keyword evidence="7 15" id="KW-0408">Iron</keyword>
<evidence type="ECO:0000256" key="7">
    <source>
        <dbReference type="ARBA" id="ARBA00023004"/>
    </source>
</evidence>
<evidence type="ECO:0000256" key="2">
    <source>
        <dbReference type="ARBA" id="ARBA00006486"/>
    </source>
</evidence>
<comment type="pathway">
    <text evidence="12 15">Amino-acid biosynthesis; L-valine biosynthesis; L-valine from pyruvate: step 3/4.</text>
</comment>
<keyword evidence="6 15" id="KW-0460">Magnesium</keyword>
<feature type="binding site" description="via carbamate group" evidence="15">
    <location>
        <position position="139"/>
    </location>
    <ligand>
        <name>Mg(2+)</name>
        <dbReference type="ChEBI" id="CHEBI:18420"/>
    </ligand>
</feature>
<evidence type="ECO:0000259" key="18">
    <source>
        <dbReference type="Pfam" id="PF24877"/>
    </source>
</evidence>
<dbReference type="NCBIfam" id="TIGR00110">
    <property type="entry name" value="ilvD"/>
    <property type="match status" value="1"/>
</dbReference>
<keyword evidence="3 15" id="KW-0028">Amino-acid biosynthesis</keyword>
<organism evidence="19 20">
    <name type="scientific">Sinomonas flava</name>
    <dbReference type="NCBI Taxonomy" id="496857"/>
    <lineage>
        <taxon>Bacteria</taxon>
        <taxon>Bacillati</taxon>
        <taxon>Actinomycetota</taxon>
        <taxon>Actinomycetes</taxon>
        <taxon>Micrococcales</taxon>
        <taxon>Micrococcaceae</taxon>
        <taxon>Sinomonas</taxon>
    </lineage>
</organism>
<comment type="pathway">
    <text evidence="13 15">Amino-acid biosynthesis; L-isoleucine biosynthesis; L-isoleucine from 2-oxobutanoate: step 3/4.</text>
</comment>
<evidence type="ECO:0000256" key="12">
    <source>
        <dbReference type="ARBA" id="ARBA00029436"/>
    </source>
</evidence>
<proteinExistence type="inferred from homology"/>
<keyword evidence="5 15" id="KW-0479">Metal-binding</keyword>
<evidence type="ECO:0000256" key="8">
    <source>
        <dbReference type="ARBA" id="ARBA00023014"/>
    </source>
</evidence>
<feature type="binding site" evidence="15">
    <location>
        <position position="64"/>
    </location>
    <ligand>
        <name>[2Fe-2S] cluster</name>
        <dbReference type="ChEBI" id="CHEBI:190135"/>
    </ligand>
</feature>
<name>A0ABN3BLI8_9MICC</name>
<comment type="caution">
    <text evidence="15">Lacks conserved residue(s) required for the propagation of feature annotation.</text>
</comment>
<keyword evidence="20" id="KW-1185">Reference proteome</keyword>
<feature type="binding site" evidence="15">
    <location>
        <position position="465"/>
    </location>
    <ligand>
        <name>Mg(2+)</name>
        <dbReference type="ChEBI" id="CHEBI:18420"/>
    </ligand>
</feature>
<feature type="region of interest" description="Disordered" evidence="16">
    <location>
        <begin position="1"/>
        <end position="22"/>
    </location>
</feature>
<evidence type="ECO:0000256" key="1">
    <source>
        <dbReference type="ARBA" id="ARBA00001946"/>
    </source>
</evidence>
<dbReference type="InterPro" id="IPR056740">
    <property type="entry name" value="ILV_EDD_C"/>
</dbReference>
<evidence type="ECO:0000256" key="14">
    <source>
        <dbReference type="ARBA" id="ARBA00029490"/>
    </source>
</evidence>
<comment type="catalytic activity">
    <reaction evidence="15">
        <text>(2R,3R)-2,3-dihydroxy-3-methylpentanoate = (S)-3-methyl-2-oxopentanoate + H2O</text>
        <dbReference type="Rhea" id="RHEA:27694"/>
        <dbReference type="ChEBI" id="CHEBI:15377"/>
        <dbReference type="ChEBI" id="CHEBI:35146"/>
        <dbReference type="ChEBI" id="CHEBI:49258"/>
        <dbReference type="EC" id="4.2.1.9"/>
    </reaction>
</comment>
<dbReference type="NCBIfam" id="NF002068">
    <property type="entry name" value="PRK00911.1"/>
    <property type="match status" value="1"/>
</dbReference>
<dbReference type="InterPro" id="IPR000581">
    <property type="entry name" value="ILV_EDD_N"/>
</dbReference>
<gene>
    <name evidence="19" type="primary">ilvD_1</name>
    <name evidence="15" type="synonym">ilvD</name>
    <name evidence="19" type="ORF">GCM10009849_07960</name>
</gene>
<feature type="domain" description="Dihydroxy-acid/6-phosphogluconate dehydratase C-terminal" evidence="18">
    <location>
        <begin position="383"/>
        <end position="572"/>
    </location>
</feature>
<dbReference type="PROSITE" id="PS00887">
    <property type="entry name" value="ILVD_EDD_2"/>
    <property type="match status" value="1"/>
</dbReference>
<keyword evidence="8 15" id="KW-0411">Iron-sulfur</keyword>
<accession>A0ABN3BLI8</accession>
<evidence type="ECO:0000313" key="20">
    <source>
        <dbReference type="Proteomes" id="UP001500432"/>
    </source>
</evidence>
<dbReference type="RefSeq" id="WP_344298391.1">
    <property type="nucleotide sequence ID" value="NZ_BAAAQW010000003.1"/>
</dbReference>
<protein>
    <recommendedName>
        <fullName evidence="14 15">Dihydroxy-acid dehydratase</fullName>
        <shortName evidence="15">DAD</shortName>
        <ecNumber evidence="14 15">4.2.1.9</ecNumber>
    </recommendedName>
</protein>
<dbReference type="PANTHER" id="PTHR21000:SF5">
    <property type="entry name" value="DIHYDROXY-ACID DEHYDRATASE, MITOCHONDRIAL"/>
    <property type="match status" value="1"/>
</dbReference>
<dbReference type="Pfam" id="PF00920">
    <property type="entry name" value="ILVD_EDD_N"/>
    <property type="match status" value="1"/>
</dbReference>
<dbReference type="SUPFAM" id="SSF143975">
    <property type="entry name" value="IlvD/EDD N-terminal domain-like"/>
    <property type="match status" value="1"/>
</dbReference>
<feature type="domain" description="Dihydroxy-acid/6-phosphogluconate dehydratase N-terminal" evidence="17">
    <location>
        <begin position="49"/>
        <end position="371"/>
    </location>
</feature>
<comment type="subunit">
    <text evidence="15">Homodimer.</text>
</comment>
<keyword evidence="9 15" id="KW-0456">Lyase</keyword>
<feature type="active site" description="Proton acceptor" evidence="15">
    <location>
        <position position="491"/>
    </location>
</feature>
<dbReference type="InterPro" id="IPR042096">
    <property type="entry name" value="Dihydro-acid_dehy_C"/>
</dbReference>
<evidence type="ECO:0000256" key="15">
    <source>
        <dbReference type="HAMAP-Rule" id="MF_00012"/>
    </source>
</evidence>
<keyword evidence="10 15" id="KW-0100">Branched-chain amino acid biosynthesis</keyword>
<comment type="cofactor">
    <cofactor evidence="1 15">
        <name>Mg(2+)</name>
        <dbReference type="ChEBI" id="CHEBI:18420"/>
    </cofactor>
</comment>
<dbReference type="InterPro" id="IPR050165">
    <property type="entry name" value="DHAD_IlvD/Edd"/>
</dbReference>
<feature type="modified residue" description="N6-carboxylysine" evidence="15">
    <location>
        <position position="139"/>
    </location>
</feature>
<dbReference type="InterPro" id="IPR037237">
    <property type="entry name" value="IlvD/EDD_N"/>
</dbReference>
<evidence type="ECO:0000256" key="10">
    <source>
        <dbReference type="ARBA" id="ARBA00023304"/>
    </source>
</evidence>
<evidence type="ECO:0000313" key="19">
    <source>
        <dbReference type="EMBL" id="GAA2197773.1"/>
    </source>
</evidence>
<dbReference type="Pfam" id="PF24877">
    <property type="entry name" value="ILV_EDD_C"/>
    <property type="match status" value="1"/>
</dbReference>
<comment type="cofactor">
    <cofactor evidence="15">
        <name>[2Fe-2S] cluster</name>
        <dbReference type="ChEBI" id="CHEBI:190135"/>
    </cofactor>
    <text evidence="15">Binds 1 [2Fe-2S] cluster per subunit. This cluster acts as a Lewis acid cofactor.</text>
</comment>
<evidence type="ECO:0000256" key="13">
    <source>
        <dbReference type="ARBA" id="ARBA00029437"/>
    </source>
</evidence>
<dbReference type="EMBL" id="BAAAQW010000003">
    <property type="protein sequence ID" value="GAA2197773.1"/>
    <property type="molecule type" value="Genomic_DNA"/>
</dbReference>
<dbReference type="PANTHER" id="PTHR21000">
    <property type="entry name" value="DIHYDROXY-ACID DEHYDRATASE DAD"/>
    <property type="match status" value="1"/>
</dbReference>
<comment type="catalytic activity">
    <reaction evidence="11">
        <text>(2R)-2,3-dihydroxy-3-methylbutanoate = 3-methyl-2-oxobutanoate + H2O</text>
        <dbReference type="Rhea" id="RHEA:24809"/>
        <dbReference type="ChEBI" id="CHEBI:11851"/>
        <dbReference type="ChEBI" id="CHEBI:15377"/>
        <dbReference type="ChEBI" id="CHEBI:49072"/>
        <dbReference type="EC" id="4.2.1.9"/>
    </reaction>
    <physiologicalReaction direction="left-to-right" evidence="11">
        <dbReference type="Rhea" id="RHEA:24810"/>
    </physiologicalReaction>
</comment>
<evidence type="ECO:0000256" key="5">
    <source>
        <dbReference type="ARBA" id="ARBA00022723"/>
    </source>
</evidence>
<dbReference type="EC" id="4.2.1.9" evidence="14 15"/>
<dbReference type="InterPro" id="IPR020558">
    <property type="entry name" value="DiOHA_6PGluconate_deHydtase_CS"/>
</dbReference>
<dbReference type="InterPro" id="IPR004404">
    <property type="entry name" value="DihydroxyA_deHydtase"/>
</dbReference>
<sequence>MTDLSGVQAASPRDVDVKPRSRAVTDGIHAAPSRGMLRAVGFGDEDFEKPQVGIASSWNEITPCNLSLDRLAKAAKEGVHAAGGFPMQFGTISVSDGISMGHEGMHFSLVSREIIADSVETVMQAERIDGQVLLAGCDKSLPGMLMAAARLDVSSVFLYAGSIMPGWVKLEDGTEKDVTLIDAFEAVGACAAGKMSAGDLDRIERAICPGEGACGGMYTANTMASAAEALGMSLPGSAAPPSADRRRDMFAHRSGEAVVHLLRQGITARDILTREAFENAISVVMAFGGSTNAVLHLLAIAREAEVELRLEDFNRVGDRVPHLGDLKPFGRYVMNDVDRVGGVPVVMRALLDAGLLHGDALTVTGRTVAENLAEIAPPDLDGKIVRALDNPIHATGGISILHGSLAPDGAVVKTAGFDAEVFEGTARVFEREQGALDALDASLIAAGDVVVIRYEGPKGGPGMREMLAITGAIKGAGLGKDVLLLTDGRFSGGTTGLCIGHVAPEAVDGGPVAFVRDGDRIRVDIPARTLDLLVDDAELARRREGWEPLPARFTKGVLAKYAKLVHSASEGAVVG</sequence>
<comment type="caution">
    <text evidence="19">The sequence shown here is derived from an EMBL/GenBank/DDBJ whole genome shotgun (WGS) entry which is preliminary data.</text>
</comment>
<comment type="similarity">
    <text evidence="2 15">Belongs to the IlvD/Edd family.</text>
</comment>